<dbReference type="AlphaFoldDB" id="A0A7K1GDL5"/>
<accession>A0A7K1GDL5</accession>
<feature type="domain" description="Nucleotide-diphospho-sugar transferase" evidence="1">
    <location>
        <begin position="87"/>
        <end position="223"/>
    </location>
</feature>
<dbReference type="Gene3D" id="3.90.550.10">
    <property type="entry name" value="Spore Coat Polysaccharide Biosynthesis Protein SpsA, Chain A"/>
    <property type="match status" value="1"/>
</dbReference>
<proteinExistence type="predicted"/>
<dbReference type="EMBL" id="WJYA01000004">
    <property type="protein sequence ID" value="MTE26534.1"/>
    <property type="molecule type" value="Genomic_DNA"/>
</dbReference>
<dbReference type="InterPro" id="IPR005069">
    <property type="entry name" value="Nucl-diP-sugar_transferase"/>
</dbReference>
<gene>
    <name evidence="2" type="ORF">F1003_06270</name>
</gene>
<protein>
    <recommendedName>
        <fullName evidence="1">Nucleotide-diphospho-sugar transferase domain-containing protein</fullName>
    </recommendedName>
</protein>
<dbReference type="Proteomes" id="UP000447545">
    <property type="component" value="Unassembled WGS sequence"/>
</dbReference>
<sequence length="347" mass="40511">MTLVTSLYGNKYASLLMVFLESLESTGNTSKIIVFWSDIDKEIFNPIANHYSYVRFIEVKPQKTLDRSSNTAYLSSLKSGKMQYLNNIYEFLENDEDFVLIDCDTIINNDLKSIYNNNFDVAYTPMDIPGYHYPVNIGILCFRNNAKTKALTQRMEEHVIHLSKNEDLHKLSVLKYGAADQAAFCRIINYKSDDHIDNDMMLSNLKTLQLDASVYNNFNNQIDVDKVSVIHLKGSWQTLIFKGRAITSIESKGLKALPVYKSFIGIFLKSYFKVFNDSNTKRLQNKLNVKIPFYLRKKEDQITSHKTLLAIYNSIERLYRFAYNKNLKIVFKPMQLILFRDYRFWLK</sequence>
<dbReference type="Pfam" id="PF03407">
    <property type="entry name" value="Nucleotid_trans"/>
    <property type="match status" value="1"/>
</dbReference>
<evidence type="ECO:0000313" key="3">
    <source>
        <dbReference type="Proteomes" id="UP000447545"/>
    </source>
</evidence>
<dbReference type="SUPFAM" id="SSF53448">
    <property type="entry name" value="Nucleotide-diphospho-sugar transferases"/>
    <property type="match status" value="1"/>
</dbReference>
<dbReference type="RefSeq" id="WP_155088353.1">
    <property type="nucleotide sequence ID" value="NZ_WJYA01000004.1"/>
</dbReference>
<dbReference type="InterPro" id="IPR029044">
    <property type="entry name" value="Nucleotide-diphossugar_trans"/>
</dbReference>
<organism evidence="2 3">
    <name type="scientific">Winogradskyella ouciana</name>
    <dbReference type="NCBI Taxonomy" id="2608631"/>
    <lineage>
        <taxon>Bacteria</taxon>
        <taxon>Pseudomonadati</taxon>
        <taxon>Bacteroidota</taxon>
        <taxon>Flavobacteriia</taxon>
        <taxon>Flavobacteriales</taxon>
        <taxon>Flavobacteriaceae</taxon>
        <taxon>Winogradskyella</taxon>
    </lineage>
</organism>
<evidence type="ECO:0000259" key="1">
    <source>
        <dbReference type="Pfam" id="PF03407"/>
    </source>
</evidence>
<comment type="caution">
    <text evidence="2">The sequence shown here is derived from an EMBL/GenBank/DDBJ whole genome shotgun (WGS) entry which is preliminary data.</text>
</comment>
<reference evidence="2 3" key="1">
    <citation type="submission" date="2019-11" db="EMBL/GenBank/DDBJ databases">
        <title>Winogradskyella ouciana sp. nov., isolated from the hadal seawater of the Mariana Trench.</title>
        <authorList>
            <person name="Liu R."/>
        </authorList>
    </citation>
    <scope>NUCLEOTIDE SEQUENCE [LARGE SCALE GENOMIC DNA]</scope>
    <source>
        <strain evidence="2 3">ZXX205</strain>
    </source>
</reference>
<evidence type="ECO:0000313" key="2">
    <source>
        <dbReference type="EMBL" id="MTE26534.1"/>
    </source>
</evidence>
<keyword evidence="3" id="KW-1185">Reference proteome</keyword>
<name>A0A7K1GDL5_9FLAO</name>